<reference evidence="2 3" key="1">
    <citation type="journal article" date="2006" name="J. Bacteriol.">
        <title>Pathogenomic sequence analysis of Bacillus cereus and Bacillus thuringiensis isolates closely related to Bacillus anthracis.</title>
        <authorList>
            <person name="Han C.S."/>
            <person name="Xie G."/>
            <person name="Challacombe J.F."/>
            <person name="Altherr M.R."/>
            <person name="Bhotika S.S."/>
            <person name="Brown N."/>
            <person name="Bruce D."/>
            <person name="Campbell C.S."/>
            <person name="Campbell M.L."/>
            <person name="Chen J."/>
            <person name="Chertkov O."/>
            <person name="Cleland C."/>
            <person name="Dimitrijevic M."/>
            <person name="Doggett N.A."/>
            <person name="Fawcett J.J."/>
            <person name="Glavina T."/>
            <person name="Goodwin L.A."/>
            <person name="Green L.D."/>
            <person name="Hill K.K."/>
            <person name="Hitchcock P."/>
            <person name="Jackson P.J."/>
            <person name="Keim P."/>
            <person name="Kewalramani A.R."/>
            <person name="Longmire J."/>
            <person name="Lucas S."/>
            <person name="Malfatti S."/>
            <person name="McMurry K."/>
            <person name="Meincke L.J."/>
            <person name="Misra M."/>
            <person name="Moseman B.L."/>
            <person name="Mundt M."/>
            <person name="Munk A.C."/>
            <person name="Okinaka R.T."/>
            <person name="Parson-Quintana B."/>
            <person name="Reilly L.P."/>
            <person name="Richardson P."/>
            <person name="Robinson D.L."/>
            <person name="Rubin E."/>
            <person name="Saunders E."/>
            <person name="Tapia R."/>
            <person name="Tesmer J.G."/>
            <person name="Thayer N."/>
            <person name="Thompson L.S."/>
            <person name="Tice H."/>
            <person name="Ticknor L.O."/>
            <person name="Wills P.L."/>
            <person name="Brettin T.S."/>
            <person name="Gilna P."/>
        </authorList>
    </citation>
    <scope>NUCLEOTIDE SEQUENCE [LARGE SCALE GENOMIC DNA]</scope>
    <source>
        <strain evidence="2 3">97-27</strain>
    </source>
</reference>
<keyword evidence="1" id="KW-0812">Transmembrane</keyword>
<dbReference type="InterPro" id="IPR036249">
    <property type="entry name" value="Thioredoxin-like_sf"/>
</dbReference>
<dbReference type="Gene3D" id="3.40.30.10">
    <property type="entry name" value="Glutaredoxin"/>
    <property type="match status" value="1"/>
</dbReference>
<dbReference type="PATRIC" id="fig|281309.8.peg.3137"/>
<name>Q6HGQ7_BACHK</name>
<evidence type="ECO:0000313" key="3">
    <source>
        <dbReference type="Proteomes" id="UP000001301"/>
    </source>
</evidence>
<accession>Q6HGQ7</accession>
<protein>
    <recommendedName>
        <fullName evidence="4">Methylamine utilization protein MauD</fullName>
    </recommendedName>
</protein>
<evidence type="ECO:0008006" key="4">
    <source>
        <dbReference type="Google" id="ProtNLM"/>
    </source>
</evidence>
<keyword evidence="1" id="KW-1133">Transmembrane helix</keyword>
<gene>
    <name evidence="2" type="ordered locus">BT9727_2946</name>
</gene>
<sequence length="192" mass="22300">MKIREILEGCTMNTYWLINIIFLFILVLVESIILYKLYQTLKFFVTKLYKIESISFRQEIQKGSSAIPFRIKDQFNHDIQINAAMKKPITIIFISASCSTCKQLITAIKYTPELPIYKNLLFISLGKIEDNYIEILTQNNISYVHSDKIIADYNIRQAPKAMIVDKYGVILEANNINNWDELFNMKQPDAAS</sequence>
<dbReference type="KEGG" id="btk:BT9727_2946"/>
<feature type="transmembrane region" description="Helical" evidence="1">
    <location>
        <begin position="15"/>
        <end position="38"/>
    </location>
</feature>
<dbReference type="SUPFAM" id="SSF52833">
    <property type="entry name" value="Thioredoxin-like"/>
    <property type="match status" value="1"/>
</dbReference>
<dbReference type="Proteomes" id="UP000001301">
    <property type="component" value="Chromosome"/>
</dbReference>
<evidence type="ECO:0000313" key="2">
    <source>
        <dbReference type="EMBL" id="AAT60256.1"/>
    </source>
</evidence>
<dbReference type="AlphaFoldDB" id="Q6HGQ7"/>
<proteinExistence type="predicted"/>
<dbReference type="HOGENOM" id="CLU_1412676_0_0_9"/>
<dbReference type="EMBL" id="AE017355">
    <property type="protein sequence ID" value="AAT60256.1"/>
    <property type="molecule type" value="Genomic_DNA"/>
</dbReference>
<keyword evidence="1" id="KW-0472">Membrane</keyword>
<evidence type="ECO:0000256" key="1">
    <source>
        <dbReference type="SAM" id="Phobius"/>
    </source>
</evidence>
<organism evidence="2 3">
    <name type="scientific">Bacillus thuringiensis subsp. konkukian (strain 97-27)</name>
    <dbReference type="NCBI Taxonomy" id="281309"/>
    <lineage>
        <taxon>Bacteria</taxon>
        <taxon>Bacillati</taxon>
        <taxon>Bacillota</taxon>
        <taxon>Bacilli</taxon>
        <taxon>Bacillales</taxon>
        <taxon>Bacillaceae</taxon>
        <taxon>Bacillus</taxon>
        <taxon>Bacillus cereus group</taxon>
    </lineage>
</organism>